<reference evidence="2 3" key="1">
    <citation type="submission" date="2015-01" db="EMBL/GenBank/DDBJ databases">
        <title>Draft Genome Sequences of Four Bacillus thermoamylovorans Strains, Isolated From Food Products.</title>
        <authorList>
            <person name="Krawcyk A.O."/>
            <person name="Berendsen E.M."/>
            <person name="Eijlander R.T."/>
            <person name="de Jong A."/>
            <person name="Wells-Bennik M."/>
            <person name="Kuipers O.P."/>
        </authorList>
    </citation>
    <scope>NUCLEOTIDE SEQUENCE [LARGE SCALE GENOMIC DNA]</scope>
    <source>
        <strain evidence="2 3">B4167</strain>
    </source>
</reference>
<dbReference type="Proteomes" id="UP000032076">
    <property type="component" value="Unassembled WGS sequence"/>
</dbReference>
<evidence type="ECO:0000313" key="3">
    <source>
        <dbReference type="Proteomes" id="UP000032076"/>
    </source>
</evidence>
<dbReference type="AlphaFoldDB" id="A0ABD4AA36"/>
<evidence type="ECO:0000313" key="2">
    <source>
        <dbReference type="EMBL" id="KIO73530.1"/>
    </source>
</evidence>
<proteinExistence type="predicted"/>
<evidence type="ECO:0000256" key="1">
    <source>
        <dbReference type="SAM" id="Phobius"/>
    </source>
</evidence>
<keyword evidence="1" id="KW-0812">Transmembrane</keyword>
<protein>
    <submittedName>
        <fullName evidence="2">Uncharacterized protein</fullName>
    </submittedName>
</protein>
<comment type="caution">
    <text evidence="2">The sequence shown here is derived from an EMBL/GenBank/DDBJ whole genome shotgun (WGS) entry which is preliminary data.</text>
</comment>
<feature type="transmembrane region" description="Helical" evidence="1">
    <location>
        <begin position="12"/>
        <end position="36"/>
    </location>
</feature>
<gene>
    <name evidence="2" type="ORF">B4167_2006</name>
</gene>
<accession>A0ABD4AA36</accession>
<keyword evidence="1" id="KW-0472">Membrane</keyword>
<sequence>MVDVAIIIQKDTINVAAVLKALMTTIMNTIATIIVAKK</sequence>
<organism evidence="2 3">
    <name type="scientific">Caldibacillus thermoamylovorans</name>
    <dbReference type="NCBI Taxonomy" id="35841"/>
    <lineage>
        <taxon>Bacteria</taxon>
        <taxon>Bacillati</taxon>
        <taxon>Bacillota</taxon>
        <taxon>Bacilli</taxon>
        <taxon>Bacillales</taxon>
        <taxon>Bacillaceae</taxon>
        <taxon>Caldibacillus</taxon>
    </lineage>
</organism>
<keyword evidence="1" id="KW-1133">Transmembrane helix</keyword>
<dbReference type="EMBL" id="JXLU01000031">
    <property type="protein sequence ID" value="KIO73530.1"/>
    <property type="molecule type" value="Genomic_DNA"/>
</dbReference>
<name>A0ABD4AA36_9BACI</name>